<reference evidence="4" key="1">
    <citation type="journal article" date="2012" name="Nat. Genet.">
        <title>Lifestyle transitions in plant pathogenic Colletotrichum fungi deciphered by genome and transcriptome analyses.</title>
        <authorList>
            <person name="O'Connell R.J."/>
            <person name="Thon M.R."/>
            <person name="Hacquard S."/>
            <person name="Amyotte S.G."/>
            <person name="Kleemann J."/>
            <person name="Torres M.F."/>
            <person name="Damm U."/>
            <person name="Buiate E.A."/>
            <person name="Epstein L."/>
            <person name="Alkan N."/>
            <person name="Altmueller J."/>
            <person name="Alvarado-Balderrama L."/>
            <person name="Bauser C.A."/>
            <person name="Becker C."/>
            <person name="Birren B.W."/>
            <person name="Chen Z."/>
            <person name="Choi J."/>
            <person name="Crouch J.A."/>
            <person name="Duvick J.P."/>
            <person name="Farman M.A."/>
            <person name="Gan P."/>
            <person name="Heiman D."/>
            <person name="Henrissat B."/>
            <person name="Howard R.J."/>
            <person name="Kabbage M."/>
            <person name="Koch C."/>
            <person name="Kracher B."/>
            <person name="Kubo Y."/>
            <person name="Law A.D."/>
            <person name="Lebrun M.-H."/>
            <person name="Lee Y.-H."/>
            <person name="Miyara I."/>
            <person name="Moore N."/>
            <person name="Neumann U."/>
            <person name="Nordstroem K."/>
            <person name="Panaccione D.G."/>
            <person name="Panstruga R."/>
            <person name="Place M."/>
            <person name="Proctor R.H."/>
            <person name="Prusky D."/>
            <person name="Rech G."/>
            <person name="Reinhardt R."/>
            <person name="Rollins J.A."/>
            <person name="Rounsley S."/>
            <person name="Schardl C.L."/>
            <person name="Schwartz D.C."/>
            <person name="Shenoy N."/>
            <person name="Shirasu K."/>
            <person name="Sikhakolli U.R."/>
            <person name="Stueber K."/>
            <person name="Sukno S.A."/>
            <person name="Sweigard J.A."/>
            <person name="Takano Y."/>
            <person name="Takahara H."/>
            <person name="Trail F."/>
            <person name="van der Does H.C."/>
            <person name="Voll L.M."/>
            <person name="Will I."/>
            <person name="Young S."/>
            <person name="Zeng Q."/>
            <person name="Zhang J."/>
            <person name="Zhou S."/>
            <person name="Dickman M.B."/>
            <person name="Schulze-Lefert P."/>
            <person name="Ver Loren van Themaat E."/>
            <person name="Ma L.-J."/>
            <person name="Vaillancourt L.J."/>
        </authorList>
    </citation>
    <scope>NUCLEOTIDE SEQUENCE [LARGE SCALE GENOMIC DNA]</scope>
    <source>
        <strain evidence="4">M1.001 / M2 / FGSC 10212</strain>
    </source>
</reference>
<dbReference type="GO" id="GO:0050660">
    <property type="term" value="F:flavin adenine dinucleotide binding"/>
    <property type="evidence" value="ECO:0007669"/>
    <property type="project" value="InterPro"/>
</dbReference>
<dbReference type="GeneID" id="24416444"/>
<comment type="similarity">
    <text evidence="1">Belongs to the GMC oxidoreductase family.</text>
</comment>
<evidence type="ECO:0000256" key="1">
    <source>
        <dbReference type="ARBA" id="ARBA00010790"/>
    </source>
</evidence>
<gene>
    <name evidence="3" type="ORF">GLRG_11079</name>
</gene>
<dbReference type="EMBL" id="GG697402">
    <property type="protein sequence ID" value="EFQ35888.1"/>
    <property type="molecule type" value="Genomic_DNA"/>
</dbReference>
<dbReference type="AlphaFoldDB" id="E3QYF0"/>
<dbReference type="RefSeq" id="XP_008099908.1">
    <property type="nucleotide sequence ID" value="XM_008101717.1"/>
</dbReference>
<dbReference type="SUPFAM" id="SSF51905">
    <property type="entry name" value="FAD/NAD(P)-binding domain"/>
    <property type="match status" value="1"/>
</dbReference>
<dbReference type="Proteomes" id="UP000008782">
    <property type="component" value="Unassembled WGS sequence"/>
</dbReference>
<dbReference type="Pfam" id="PF05199">
    <property type="entry name" value="GMC_oxred_C"/>
    <property type="match status" value="1"/>
</dbReference>
<dbReference type="InterPro" id="IPR036188">
    <property type="entry name" value="FAD/NAD-bd_sf"/>
</dbReference>
<feature type="domain" description="Glucose-methanol-choline oxidoreductase C-terminal" evidence="2">
    <location>
        <begin position="1"/>
        <end position="47"/>
    </location>
</feature>
<dbReference type="Gene3D" id="3.50.50.60">
    <property type="entry name" value="FAD/NAD(P)-binding domain"/>
    <property type="match status" value="1"/>
</dbReference>
<dbReference type="GO" id="GO:0016614">
    <property type="term" value="F:oxidoreductase activity, acting on CH-OH group of donors"/>
    <property type="evidence" value="ECO:0007669"/>
    <property type="project" value="InterPro"/>
</dbReference>
<dbReference type="PANTHER" id="PTHR11552:SF147">
    <property type="entry name" value="CHOLINE DEHYDROGENASE, MITOCHONDRIAL"/>
    <property type="match status" value="1"/>
</dbReference>
<name>E3QYF0_COLGM</name>
<dbReference type="VEuPathDB" id="FungiDB:GLRG_11079"/>
<evidence type="ECO:0000313" key="3">
    <source>
        <dbReference type="EMBL" id="EFQ35888.1"/>
    </source>
</evidence>
<keyword evidence="4" id="KW-1185">Reference proteome</keyword>
<evidence type="ECO:0000259" key="2">
    <source>
        <dbReference type="Pfam" id="PF05199"/>
    </source>
</evidence>
<proteinExistence type="inferred from homology"/>
<accession>E3QYF0</accession>
<evidence type="ECO:0000313" key="4">
    <source>
        <dbReference type="Proteomes" id="UP000008782"/>
    </source>
</evidence>
<dbReference type="PANTHER" id="PTHR11552">
    <property type="entry name" value="GLUCOSE-METHANOL-CHOLINE GMC OXIDOREDUCTASE"/>
    <property type="match status" value="1"/>
</dbReference>
<dbReference type="HOGENOM" id="CLU_002865_8_3_1"/>
<dbReference type="InterPro" id="IPR007867">
    <property type="entry name" value="GMC_OxRtase_C"/>
</dbReference>
<dbReference type="InterPro" id="IPR012132">
    <property type="entry name" value="GMC_OxRdtase"/>
</dbReference>
<dbReference type="STRING" id="645133.E3QYF0"/>
<protein>
    <recommendedName>
        <fullName evidence="2">Glucose-methanol-choline oxidoreductase C-terminal domain-containing protein</fullName>
    </recommendedName>
</protein>
<dbReference type="OrthoDB" id="4773574at2759"/>
<organism evidence="4">
    <name type="scientific">Colletotrichum graminicola (strain M1.001 / M2 / FGSC 10212)</name>
    <name type="common">Maize anthracnose fungus</name>
    <name type="synonym">Glomerella graminicola</name>
    <dbReference type="NCBI Taxonomy" id="645133"/>
    <lineage>
        <taxon>Eukaryota</taxon>
        <taxon>Fungi</taxon>
        <taxon>Dikarya</taxon>
        <taxon>Ascomycota</taxon>
        <taxon>Pezizomycotina</taxon>
        <taxon>Sordariomycetes</taxon>
        <taxon>Hypocreomycetidae</taxon>
        <taxon>Glomerellales</taxon>
        <taxon>Glomerellaceae</taxon>
        <taxon>Colletotrichum</taxon>
        <taxon>Colletotrichum graminicola species complex</taxon>
    </lineage>
</organism>
<sequence>MAEDGLGGGVVDADLRVKGTSNLRVCDASIFPIIPRGNILTTVYAVAGKASKFILASYK</sequence>